<dbReference type="RefSeq" id="WP_103875011.1">
    <property type="nucleotide sequence ID" value="NZ_FNUY01000012.1"/>
</dbReference>
<organism evidence="1 2">
    <name type="scientific">Bosea lathyri</name>
    <dbReference type="NCBI Taxonomy" id="1036778"/>
    <lineage>
        <taxon>Bacteria</taxon>
        <taxon>Pseudomonadati</taxon>
        <taxon>Pseudomonadota</taxon>
        <taxon>Alphaproteobacteria</taxon>
        <taxon>Hyphomicrobiales</taxon>
        <taxon>Boseaceae</taxon>
        <taxon>Bosea</taxon>
    </lineage>
</organism>
<gene>
    <name evidence="1" type="ORF">SAMN04488115_112154</name>
</gene>
<protein>
    <recommendedName>
        <fullName evidence="3">HTH-type transcriptional regulator / antitoxin HigA</fullName>
    </recommendedName>
</protein>
<sequence length="61" mass="6692">MTPFIVTSEDERQAALERLVLLAGFPAGSPEAAEHRALLEAVALFEQDRANRADRPNDPDC</sequence>
<evidence type="ECO:0008006" key="3">
    <source>
        <dbReference type="Google" id="ProtNLM"/>
    </source>
</evidence>
<name>A0A1H6CVU1_9HYPH</name>
<accession>A0A1H6CVU1</accession>
<dbReference type="AlphaFoldDB" id="A0A1H6CVU1"/>
<dbReference type="Proteomes" id="UP000236743">
    <property type="component" value="Unassembled WGS sequence"/>
</dbReference>
<evidence type="ECO:0000313" key="2">
    <source>
        <dbReference type="Proteomes" id="UP000236743"/>
    </source>
</evidence>
<keyword evidence="2" id="KW-1185">Reference proteome</keyword>
<proteinExistence type="predicted"/>
<evidence type="ECO:0000313" key="1">
    <source>
        <dbReference type="EMBL" id="SEG76813.1"/>
    </source>
</evidence>
<reference evidence="1 2" key="1">
    <citation type="submission" date="2016-10" db="EMBL/GenBank/DDBJ databases">
        <authorList>
            <person name="de Groot N.N."/>
        </authorList>
    </citation>
    <scope>NUCLEOTIDE SEQUENCE [LARGE SCALE GENOMIC DNA]</scope>
    <source>
        <strain evidence="1 2">DSM 26656</strain>
    </source>
</reference>
<dbReference type="EMBL" id="FNUY01000012">
    <property type="protein sequence ID" value="SEG76813.1"/>
    <property type="molecule type" value="Genomic_DNA"/>
</dbReference>